<dbReference type="AlphaFoldDB" id="A0A7S3QI86"/>
<keyword evidence="1" id="KW-0812">Transmembrane</keyword>
<name>A0A7S3QI86_9STRA</name>
<protein>
    <submittedName>
        <fullName evidence="2">Uncharacterized protein</fullName>
    </submittedName>
</protein>
<proteinExistence type="predicted"/>
<evidence type="ECO:0000313" key="2">
    <source>
        <dbReference type="EMBL" id="CAE0477755.1"/>
    </source>
</evidence>
<organism evidence="2">
    <name type="scientific">Chaetoceros debilis</name>
    <dbReference type="NCBI Taxonomy" id="122233"/>
    <lineage>
        <taxon>Eukaryota</taxon>
        <taxon>Sar</taxon>
        <taxon>Stramenopiles</taxon>
        <taxon>Ochrophyta</taxon>
        <taxon>Bacillariophyta</taxon>
        <taxon>Coscinodiscophyceae</taxon>
        <taxon>Chaetocerotophycidae</taxon>
        <taxon>Chaetocerotales</taxon>
        <taxon>Chaetocerotaceae</taxon>
        <taxon>Chaetoceros</taxon>
    </lineage>
</organism>
<evidence type="ECO:0000256" key="1">
    <source>
        <dbReference type="SAM" id="Phobius"/>
    </source>
</evidence>
<dbReference type="EMBL" id="HBIO01029455">
    <property type="protein sequence ID" value="CAE0477755.1"/>
    <property type="molecule type" value="Transcribed_RNA"/>
</dbReference>
<keyword evidence="1" id="KW-1133">Transmembrane helix</keyword>
<feature type="transmembrane region" description="Helical" evidence="1">
    <location>
        <begin position="21"/>
        <end position="43"/>
    </location>
</feature>
<gene>
    <name evidence="2" type="ORF">CDEB00056_LOCUS22608</name>
</gene>
<sequence>MRSTGRRITFGARSRQLYCKGAAYAFIQGFIRIIICCWCSHIGGTTTRSTKPVAASITDKHFFSLLTISASSLTLLHFLLHHGFDAILVMLSPLVISFAATVTKCDPSKTKLATFYPFSDISMYALIASSSFQSTIAASFARCPRYAESSVRSGSATTE</sequence>
<accession>A0A7S3QI86</accession>
<reference evidence="2" key="1">
    <citation type="submission" date="2021-01" db="EMBL/GenBank/DDBJ databases">
        <authorList>
            <person name="Corre E."/>
            <person name="Pelletier E."/>
            <person name="Niang G."/>
            <person name="Scheremetjew M."/>
            <person name="Finn R."/>
            <person name="Kale V."/>
            <person name="Holt S."/>
            <person name="Cochrane G."/>
            <person name="Meng A."/>
            <person name="Brown T."/>
            <person name="Cohen L."/>
        </authorList>
    </citation>
    <scope>NUCLEOTIDE SEQUENCE</scope>
    <source>
        <strain evidence="2">MM31A-1</strain>
    </source>
</reference>
<keyword evidence="1" id="KW-0472">Membrane</keyword>
<feature type="transmembrane region" description="Helical" evidence="1">
    <location>
        <begin position="87"/>
        <end position="103"/>
    </location>
</feature>